<sequence length="252" mass="28654">MWTNQLQESETVQTQEVSDSKVPDTDLAKSGTRETGGRDVLYVKMGGLANFQHYQAKFEVILRSSGLRLLKVGRRCQTSQFGGVVKEFLTRTLGTAIWCKQQDYPGRLSFGTNAWTSPNHQAFVVWIVHLQHKGELLSFPLDMYEVLESHTREVLAWEFDKMLAQFNIQHKKKGKAVKADDEEDEEGGDFLLEDNKEMLDLVAVSRSEGKKEDSSEENSAWNDLGATEQEELLKETNTVKKVITKVYANEVF</sequence>
<feature type="compositionally biased region" description="Polar residues" evidence="1">
    <location>
        <begin position="1"/>
        <end position="17"/>
    </location>
</feature>
<evidence type="ECO:0000313" key="2">
    <source>
        <dbReference type="EMBL" id="KAJ7315297.1"/>
    </source>
</evidence>
<organism evidence="2 3">
    <name type="scientific">Mycena albidolilacea</name>
    <dbReference type="NCBI Taxonomy" id="1033008"/>
    <lineage>
        <taxon>Eukaryota</taxon>
        <taxon>Fungi</taxon>
        <taxon>Dikarya</taxon>
        <taxon>Basidiomycota</taxon>
        <taxon>Agaricomycotina</taxon>
        <taxon>Agaricomycetes</taxon>
        <taxon>Agaricomycetidae</taxon>
        <taxon>Agaricales</taxon>
        <taxon>Marasmiineae</taxon>
        <taxon>Mycenaceae</taxon>
        <taxon>Mycena</taxon>
    </lineage>
</organism>
<proteinExistence type="predicted"/>
<protein>
    <submittedName>
        <fullName evidence="2">Uncharacterized protein</fullName>
    </submittedName>
</protein>
<dbReference type="EMBL" id="JARIHO010000062">
    <property type="protein sequence ID" value="KAJ7315297.1"/>
    <property type="molecule type" value="Genomic_DNA"/>
</dbReference>
<gene>
    <name evidence="2" type="ORF">DFH08DRAFT_820563</name>
</gene>
<dbReference type="AlphaFoldDB" id="A0AAD6ZCB5"/>
<evidence type="ECO:0000256" key="1">
    <source>
        <dbReference type="SAM" id="MobiDB-lite"/>
    </source>
</evidence>
<keyword evidence="3" id="KW-1185">Reference proteome</keyword>
<feature type="compositionally biased region" description="Basic and acidic residues" evidence="1">
    <location>
        <begin position="18"/>
        <end position="33"/>
    </location>
</feature>
<dbReference type="Proteomes" id="UP001218218">
    <property type="component" value="Unassembled WGS sequence"/>
</dbReference>
<feature type="region of interest" description="Disordered" evidence="1">
    <location>
        <begin position="205"/>
        <end position="227"/>
    </location>
</feature>
<evidence type="ECO:0000313" key="3">
    <source>
        <dbReference type="Proteomes" id="UP001218218"/>
    </source>
</evidence>
<comment type="caution">
    <text evidence="2">The sequence shown here is derived from an EMBL/GenBank/DDBJ whole genome shotgun (WGS) entry which is preliminary data.</text>
</comment>
<reference evidence="2" key="1">
    <citation type="submission" date="2023-03" db="EMBL/GenBank/DDBJ databases">
        <title>Massive genome expansion in bonnet fungi (Mycena s.s.) driven by repeated elements and novel gene families across ecological guilds.</title>
        <authorList>
            <consortium name="Lawrence Berkeley National Laboratory"/>
            <person name="Harder C.B."/>
            <person name="Miyauchi S."/>
            <person name="Viragh M."/>
            <person name="Kuo A."/>
            <person name="Thoen E."/>
            <person name="Andreopoulos B."/>
            <person name="Lu D."/>
            <person name="Skrede I."/>
            <person name="Drula E."/>
            <person name="Henrissat B."/>
            <person name="Morin E."/>
            <person name="Kohler A."/>
            <person name="Barry K."/>
            <person name="LaButti K."/>
            <person name="Morin E."/>
            <person name="Salamov A."/>
            <person name="Lipzen A."/>
            <person name="Mereny Z."/>
            <person name="Hegedus B."/>
            <person name="Baldrian P."/>
            <person name="Stursova M."/>
            <person name="Weitz H."/>
            <person name="Taylor A."/>
            <person name="Grigoriev I.V."/>
            <person name="Nagy L.G."/>
            <person name="Martin F."/>
            <person name="Kauserud H."/>
        </authorList>
    </citation>
    <scope>NUCLEOTIDE SEQUENCE</scope>
    <source>
        <strain evidence="2">CBHHK002</strain>
    </source>
</reference>
<name>A0AAD6ZCB5_9AGAR</name>
<accession>A0AAD6ZCB5</accession>
<feature type="region of interest" description="Disordered" evidence="1">
    <location>
        <begin position="1"/>
        <end position="33"/>
    </location>
</feature>